<dbReference type="RefSeq" id="WP_091506398.1">
    <property type="nucleotide sequence ID" value="NZ_FOLE01000001.1"/>
</dbReference>
<feature type="compositionally biased region" description="Polar residues" evidence="1">
    <location>
        <begin position="207"/>
        <end position="218"/>
    </location>
</feature>
<name>A0A1I1DQI9_9BACT</name>
<organism evidence="2 3">
    <name type="scientific">Flexibacter flexilis DSM 6793</name>
    <dbReference type="NCBI Taxonomy" id="927664"/>
    <lineage>
        <taxon>Bacteria</taxon>
        <taxon>Pseudomonadati</taxon>
        <taxon>Bacteroidota</taxon>
        <taxon>Cytophagia</taxon>
        <taxon>Cytophagales</taxon>
        <taxon>Flexibacteraceae</taxon>
        <taxon>Flexibacter</taxon>
    </lineage>
</organism>
<sequence length="311" mass="33927">MQNSEMLNEKIEAYLNDALSTTERKAFEQNMTTDSSLREEVSLQQDIIEGLKRERRAMLKARLSNVELPPLEAADIAATGALAYWAKWLGGAALLGGAIFAAYYWSNNEPETSGVANQQPATTIVVEKPTAAVAPVISQETAVTDADQVQHSNPQTPVAQSVNKQAIPSKNADKAKTTTSLSAKAGQVAAPVIDGNDSDNGFEKTDNGANTPTGNIANESVKASPRPEVIVEKSKDLSYQYFNNKLYLYGDFNSTPYELLELNSPSGRKMYIYFGNSFYALEESQNTTPLHAVKDADLINNLNVLRKKRAE</sequence>
<feature type="compositionally biased region" description="Polar residues" evidence="1">
    <location>
        <begin position="152"/>
        <end position="168"/>
    </location>
</feature>
<evidence type="ECO:0000313" key="2">
    <source>
        <dbReference type="EMBL" id="SFB77067.1"/>
    </source>
</evidence>
<reference evidence="2 3" key="1">
    <citation type="submission" date="2016-10" db="EMBL/GenBank/DDBJ databases">
        <authorList>
            <person name="de Groot N.N."/>
        </authorList>
    </citation>
    <scope>NUCLEOTIDE SEQUENCE [LARGE SCALE GENOMIC DNA]</scope>
    <source>
        <strain evidence="2 3">DSM 6793</strain>
    </source>
</reference>
<dbReference type="OrthoDB" id="937979at2"/>
<dbReference type="STRING" id="927664.SAMN05421780_101397"/>
<dbReference type="EMBL" id="FOLE01000001">
    <property type="protein sequence ID" value="SFB77067.1"/>
    <property type="molecule type" value="Genomic_DNA"/>
</dbReference>
<dbReference type="Proteomes" id="UP000199514">
    <property type="component" value="Unassembled WGS sequence"/>
</dbReference>
<protein>
    <submittedName>
        <fullName evidence="2">Uncharacterized protein</fullName>
    </submittedName>
</protein>
<evidence type="ECO:0000313" key="3">
    <source>
        <dbReference type="Proteomes" id="UP000199514"/>
    </source>
</evidence>
<evidence type="ECO:0000256" key="1">
    <source>
        <dbReference type="SAM" id="MobiDB-lite"/>
    </source>
</evidence>
<keyword evidence="3" id="KW-1185">Reference proteome</keyword>
<proteinExistence type="predicted"/>
<accession>A0A1I1DQI9</accession>
<dbReference type="AlphaFoldDB" id="A0A1I1DQI9"/>
<gene>
    <name evidence="2" type="ORF">SAMN05421780_101397</name>
</gene>
<feature type="region of interest" description="Disordered" evidence="1">
    <location>
        <begin position="152"/>
        <end position="221"/>
    </location>
</feature>